<dbReference type="AlphaFoldDB" id="A0A366MGP9"/>
<keyword evidence="2" id="KW-1185">Reference proteome</keyword>
<protein>
    <recommendedName>
        <fullName evidence="3">DUF2283 domain-containing protein</fullName>
    </recommendedName>
</protein>
<dbReference type="Pfam" id="PF10049">
    <property type="entry name" value="DUF2283"/>
    <property type="match status" value="1"/>
</dbReference>
<comment type="caution">
    <text evidence="1">The sequence shown here is derived from an EMBL/GenBank/DDBJ whole genome shotgun (WGS) entry which is preliminary data.</text>
</comment>
<name>A0A366MGP9_9EURY</name>
<proteinExistence type="predicted"/>
<organism evidence="1 2">
    <name type="scientific">Candidatus Methanobinarius endosymbioticus</name>
    <dbReference type="NCBI Taxonomy" id="2006182"/>
    <lineage>
        <taxon>Archaea</taxon>
        <taxon>Methanobacteriati</taxon>
        <taxon>Methanobacteriota</taxon>
        <taxon>Methanomada group</taxon>
        <taxon>Methanobacteria</taxon>
        <taxon>Methanobacteriales</taxon>
        <taxon>Methanobacteriaceae</taxon>
        <taxon>Candidatus Methanobinarius</taxon>
    </lineage>
</organism>
<sequence>MNIPVSVSYTYDSDADVLFIKTENYKHETIIQLNNNVIMDFNKKENL</sequence>
<dbReference type="InterPro" id="IPR019270">
    <property type="entry name" value="DUF2283"/>
</dbReference>
<evidence type="ECO:0008006" key="3">
    <source>
        <dbReference type="Google" id="ProtNLM"/>
    </source>
</evidence>
<gene>
    <name evidence="1" type="ORF">ALNOE001_00690</name>
</gene>
<evidence type="ECO:0000313" key="1">
    <source>
        <dbReference type="EMBL" id="RBQ24642.1"/>
    </source>
</evidence>
<accession>A0A366MGP9</accession>
<dbReference type="EMBL" id="NIZT01000001">
    <property type="protein sequence ID" value="RBQ24642.1"/>
    <property type="molecule type" value="Genomic_DNA"/>
</dbReference>
<reference evidence="1 2" key="1">
    <citation type="submission" date="2018-06" db="EMBL/GenBank/DDBJ databases">
        <title>Genomic insight into two independent archaeal endosymbiosis events.</title>
        <authorList>
            <person name="Lind A.E."/>
            <person name="Lewis W.H."/>
            <person name="Spang A."/>
            <person name="Guy L."/>
            <person name="Embley M.T."/>
            <person name="Ettema T.J.G."/>
        </authorList>
    </citation>
    <scope>NUCLEOTIDE SEQUENCE [LARGE SCALE GENOMIC DNA]</scope>
    <source>
        <strain evidence="1">NOE</strain>
    </source>
</reference>
<dbReference type="Proteomes" id="UP000253099">
    <property type="component" value="Unassembled WGS sequence"/>
</dbReference>
<evidence type="ECO:0000313" key="2">
    <source>
        <dbReference type="Proteomes" id="UP000253099"/>
    </source>
</evidence>